<dbReference type="Proteomes" id="UP000479756">
    <property type="component" value="Unassembled WGS sequence"/>
</dbReference>
<keyword evidence="6" id="KW-1185">Reference proteome</keyword>
<dbReference type="Pfam" id="PF08125">
    <property type="entry name" value="Mannitol_dh_C"/>
    <property type="match status" value="1"/>
</dbReference>
<keyword evidence="1" id="KW-0560">Oxidoreductase</keyword>
<protein>
    <submittedName>
        <fullName evidence="5">Mannitol dehydrogenase family protein</fullName>
    </submittedName>
</protein>
<dbReference type="AlphaFoldDB" id="A0A7C9TMP5"/>
<dbReference type="InterPro" id="IPR013131">
    <property type="entry name" value="Mannitol_DH_N"/>
</dbReference>
<evidence type="ECO:0000259" key="3">
    <source>
        <dbReference type="Pfam" id="PF01232"/>
    </source>
</evidence>
<dbReference type="Gene3D" id="3.40.50.720">
    <property type="entry name" value="NAD(P)-binding Rossmann-like Domain"/>
    <property type="match status" value="1"/>
</dbReference>
<dbReference type="SUPFAM" id="SSF51735">
    <property type="entry name" value="NAD(P)-binding Rossmann-fold domains"/>
    <property type="match status" value="1"/>
</dbReference>
<dbReference type="EMBL" id="JAAGWZ010000001">
    <property type="protein sequence ID" value="NEM89735.1"/>
    <property type="molecule type" value="Genomic_DNA"/>
</dbReference>
<reference evidence="5 6" key="1">
    <citation type="journal article" date="2014" name="Int. J. Syst. Evol. Microbiol.">
        <title>Description of Galbitalea soli gen. nov., sp. nov., and Frondihabitans sucicola sp. nov.</title>
        <authorList>
            <person name="Kim S.J."/>
            <person name="Lim J.M."/>
            <person name="Ahn J.H."/>
            <person name="Weon H.Y."/>
            <person name="Hamada M."/>
            <person name="Suzuki K."/>
            <person name="Ahn T.Y."/>
            <person name="Kwon S.W."/>
        </authorList>
    </citation>
    <scope>NUCLEOTIDE SEQUENCE [LARGE SCALE GENOMIC DNA]</scope>
    <source>
        <strain evidence="5 6">NBRC 108727</strain>
    </source>
</reference>
<sequence length="455" mass="49176">MSITLPTLSDASVDRLDVRVARPSYDRAAVGVGIVQLGVGGFHRAQQAVAIDTLMNLGQAMDWGICGIGVHPSERRVVETLARQDGLYTLILRNRDGSVDHRIIGSMVGCLYAPDDPRAVVARLLDPAVRIVSLAAARGGYGFAIRLVVEGLRRRRERGMLPFTVLSCDDPPGNGERARGAVTETARGLDERLADWIDREVRFPRAVVEPAATPTTAFDVTSVARATGLSDGWPVITEPGDRWAVEDDFGAGRPHLEISGVSVVDDIEPYELLTIRLQRGGLTAAAYLGALAGYRYLHEVGRHPTLARLLVAFLADEVGPTLRGIAVAELAEAERRFRHRLAEPRYRGRLPAVEASPHPVDWLLPIVRTRLDAGCSAELSAAIVAAWRHRAGAADRARWALAIDAAALPELDDFLASLAAAEHTLATRGIAALAAERTAHRAPLTPLTERSPWSH</sequence>
<dbReference type="PRINTS" id="PR00084">
    <property type="entry name" value="MTLDHDRGNASE"/>
</dbReference>
<dbReference type="InterPro" id="IPR000669">
    <property type="entry name" value="Mannitol_DH"/>
</dbReference>
<accession>A0A7C9TMP5</accession>
<dbReference type="RefSeq" id="WP_163471274.1">
    <property type="nucleotide sequence ID" value="NZ_JAAGWZ010000001.1"/>
</dbReference>
<dbReference type="SUPFAM" id="SSF48179">
    <property type="entry name" value="6-phosphogluconate dehydrogenase C-terminal domain-like"/>
    <property type="match status" value="1"/>
</dbReference>
<dbReference type="InterPro" id="IPR013328">
    <property type="entry name" value="6PGD_dom2"/>
</dbReference>
<comment type="catalytic activity">
    <reaction evidence="2">
        <text>D-mannitol 1-phosphate + NAD(+) = beta-D-fructose 6-phosphate + NADH + H(+)</text>
        <dbReference type="Rhea" id="RHEA:19661"/>
        <dbReference type="ChEBI" id="CHEBI:15378"/>
        <dbReference type="ChEBI" id="CHEBI:57540"/>
        <dbReference type="ChEBI" id="CHEBI:57634"/>
        <dbReference type="ChEBI" id="CHEBI:57945"/>
        <dbReference type="ChEBI" id="CHEBI:61381"/>
        <dbReference type="EC" id="1.1.1.17"/>
    </reaction>
</comment>
<feature type="domain" description="Mannitol dehydrogenase C-terminal" evidence="4">
    <location>
        <begin position="266"/>
        <end position="413"/>
    </location>
</feature>
<evidence type="ECO:0000313" key="5">
    <source>
        <dbReference type="EMBL" id="NEM89735.1"/>
    </source>
</evidence>
<evidence type="ECO:0000256" key="2">
    <source>
        <dbReference type="ARBA" id="ARBA00048615"/>
    </source>
</evidence>
<dbReference type="Gene3D" id="1.10.1040.10">
    <property type="entry name" value="N-(1-d-carboxylethyl)-l-norvaline Dehydrogenase, domain 2"/>
    <property type="match status" value="1"/>
</dbReference>
<dbReference type="GO" id="GO:0008926">
    <property type="term" value="F:mannitol-1-phosphate 5-dehydrogenase activity"/>
    <property type="evidence" value="ECO:0007669"/>
    <property type="project" value="UniProtKB-EC"/>
</dbReference>
<organism evidence="5 6">
    <name type="scientific">Galbitalea soli</name>
    <dbReference type="NCBI Taxonomy" id="1268042"/>
    <lineage>
        <taxon>Bacteria</taxon>
        <taxon>Bacillati</taxon>
        <taxon>Actinomycetota</taxon>
        <taxon>Actinomycetes</taxon>
        <taxon>Micrococcales</taxon>
        <taxon>Microbacteriaceae</taxon>
        <taxon>Galbitalea</taxon>
    </lineage>
</organism>
<proteinExistence type="predicted"/>
<evidence type="ECO:0000256" key="1">
    <source>
        <dbReference type="ARBA" id="ARBA00023002"/>
    </source>
</evidence>
<gene>
    <name evidence="5" type="ORF">G3T37_00010</name>
</gene>
<dbReference type="Pfam" id="PF01232">
    <property type="entry name" value="Mannitol_dh"/>
    <property type="match status" value="1"/>
</dbReference>
<evidence type="ECO:0000259" key="4">
    <source>
        <dbReference type="Pfam" id="PF08125"/>
    </source>
</evidence>
<dbReference type="InterPro" id="IPR013118">
    <property type="entry name" value="Mannitol_DH_C"/>
</dbReference>
<evidence type="ECO:0000313" key="6">
    <source>
        <dbReference type="Proteomes" id="UP000479756"/>
    </source>
</evidence>
<feature type="domain" description="Mannitol dehydrogenase N-terminal" evidence="3">
    <location>
        <begin position="33"/>
        <end position="257"/>
    </location>
</feature>
<name>A0A7C9TMP5_9MICO</name>
<dbReference type="PANTHER" id="PTHR43362:SF1">
    <property type="entry name" value="MANNITOL DEHYDROGENASE 2-RELATED"/>
    <property type="match status" value="1"/>
</dbReference>
<dbReference type="InterPro" id="IPR050988">
    <property type="entry name" value="Mannitol_DH/Oxidoreductase"/>
</dbReference>
<dbReference type="PANTHER" id="PTHR43362">
    <property type="entry name" value="MANNITOL DEHYDROGENASE DSF1-RELATED"/>
    <property type="match status" value="1"/>
</dbReference>
<comment type="caution">
    <text evidence="5">The sequence shown here is derived from an EMBL/GenBank/DDBJ whole genome shotgun (WGS) entry which is preliminary data.</text>
</comment>
<dbReference type="InterPro" id="IPR008927">
    <property type="entry name" value="6-PGluconate_DH-like_C_sf"/>
</dbReference>
<dbReference type="InterPro" id="IPR036291">
    <property type="entry name" value="NAD(P)-bd_dom_sf"/>
</dbReference>